<protein>
    <recommendedName>
        <fullName evidence="4">Dihydrodipicolinate reductase</fullName>
    </recommendedName>
</protein>
<evidence type="ECO:0000256" key="1">
    <source>
        <dbReference type="SAM" id="SignalP"/>
    </source>
</evidence>
<evidence type="ECO:0008006" key="4">
    <source>
        <dbReference type="Google" id="ProtNLM"/>
    </source>
</evidence>
<proteinExistence type="predicted"/>
<gene>
    <name evidence="2" type="ORF">C8N30_1928</name>
</gene>
<dbReference type="STRING" id="1443111.Z949_3957"/>
<dbReference type="Proteomes" id="UP000284407">
    <property type="component" value="Unassembled WGS sequence"/>
</dbReference>
<comment type="caution">
    <text evidence="2">The sequence shown here is derived from an EMBL/GenBank/DDBJ whole genome shotgun (WGS) entry which is preliminary data.</text>
</comment>
<evidence type="ECO:0000313" key="2">
    <source>
        <dbReference type="EMBL" id="RKE97330.1"/>
    </source>
</evidence>
<dbReference type="AlphaFoldDB" id="A0A420DT40"/>
<keyword evidence="3" id="KW-1185">Reference proteome</keyword>
<dbReference type="OrthoDB" id="7874348at2"/>
<sequence length="118" mass="12417">MKPLLSILAALAFIAATPAVAELAKIETASEFKTLIGGKTLTRPLIKMAVSTGGAIEGQGAAWPISGSWTWKDGFFCRSLEWGGDDLGYNCMEVKASGSKIRFTADQGAGDSADFSLR</sequence>
<feature type="chain" id="PRO_5019460464" description="Dihydrodipicolinate reductase" evidence="1">
    <location>
        <begin position="22"/>
        <end position="118"/>
    </location>
</feature>
<name>A0A420DT40_9RHOB</name>
<keyword evidence="1" id="KW-0732">Signal</keyword>
<dbReference type="RefSeq" id="WP_025064256.1">
    <property type="nucleotide sequence ID" value="NZ_RAQK01000001.1"/>
</dbReference>
<organism evidence="2 3">
    <name type="scientific">Sulfitobacter guttiformis</name>
    <dbReference type="NCBI Taxonomy" id="74349"/>
    <lineage>
        <taxon>Bacteria</taxon>
        <taxon>Pseudomonadati</taxon>
        <taxon>Pseudomonadota</taxon>
        <taxon>Alphaproteobacteria</taxon>
        <taxon>Rhodobacterales</taxon>
        <taxon>Roseobacteraceae</taxon>
        <taxon>Sulfitobacter</taxon>
    </lineage>
</organism>
<dbReference type="EMBL" id="RAQK01000001">
    <property type="protein sequence ID" value="RKE97330.1"/>
    <property type="molecule type" value="Genomic_DNA"/>
</dbReference>
<reference evidence="2 3" key="1">
    <citation type="submission" date="2018-09" db="EMBL/GenBank/DDBJ databases">
        <title>Genomic Encyclopedia of Archaeal and Bacterial Type Strains, Phase II (KMG-II): from individual species to whole genera.</title>
        <authorList>
            <person name="Goeker M."/>
        </authorList>
    </citation>
    <scope>NUCLEOTIDE SEQUENCE [LARGE SCALE GENOMIC DNA]</scope>
    <source>
        <strain evidence="2 3">DSM 11458</strain>
    </source>
</reference>
<feature type="signal peptide" evidence="1">
    <location>
        <begin position="1"/>
        <end position="21"/>
    </location>
</feature>
<accession>A0A420DT40</accession>
<evidence type="ECO:0000313" key="3">
    <source>
        <dbReference type="Proteomes" id="UP000284407"/>
    </source>
</evidence>